<accession>A0AAC9NMJ3</accession>
<dbReference type="InterPro" id="IPR023827">
    <property type="entry name" value="Peptidase_S8_Asp-AS"/>
</dbReference>
<evidence type="ECO:0000259" key="11">
    <source>
        <dbReference type="Pfam" id="PF00082"/>
    </source>
</evidence>
<evidence type="ECO:0000256" key="7">
    <source>
        <dbReference type="ARBA" id="ARBA00022825"/>
    </source>
</evidence>
<dbReference type="Pfam" id="PF00082">
    <property type="entry name" value="Peptidase_S8"/>
    <property type="match status" value="1"/>
</dbReference>
<dbReference type="InterPro" id="IPR003137">
    <property type="entry name" value="PA_domain"/>
</dbReference>
<dbReference type="InterPro" id="IPR022398">
    <property type="entry name" value="Peptidase_S8_His-AS"/>
</dbReference>
<evidence type="ECO:0000256" key="5">
    <source>
        <dbReference type="ARBA" id="ARBA00022729"/>
    </source>
</evidence>
<gene>
    <name evidence="13" type="ORF">BME96_16815</name>
</gene>
<keyword evidence="2" id="KW-0134">Cell wall</keyword>
<comment type="similarity">
    <text evidence="1 9 10">Belongs to the peptidase S8 family.</text>
</comment>
<dbReference type="SUPFAM" id="SSF52025">
    <property type="entry name" value="PA domain"/>
    <property type="match status" value="1"/>
</dbReference>
<dbReference type="InterPro" id="IPR034213">
    <property type="entry name" value="S8_Vpr-like"/>
</dbReference>
<dbReference type="InterPro" id="IPR050131">
    <property type="entry name" value="Peptidase_S8_subtilisin-like"/>
</dbReference>
<evidence type="ECO:0000256" key="4">
    <source>
        <dbReference type="ARBA" id="ARBA00022670"/>
    </source>
</evidence>
<keyword evidence="4 9" id="KW-0645">Protease</keyword>
<dbReference type="InterPro" id="IPR015500">
    <property type="entry name" value="Peptidase_S8_subtilisin-rel"/>
</dbReference>
<dbReference type="KEGG" id="vhl:BME96_16815"/>
<evidence type="ECO:0000313" key="13">
    <source>
        <dbReference type="EMBL" id="APC49749.1"/>
    </source>
</evidence>
<dbReference type="PROSITE" id="PS51892">
    <property type="entry name" value="SUBTILASE"/>
    <property type="match status" value="1"/>
</dbReference>
<dbReference type="CDD" id="cd02133">
    <property type="entry name" value="PA_C5a_like"/>
    <property type="match status" value="1"/>
</dbReference>
<evidence type="ECO:0000256" key="6">
    <source>
        <dbReference type="ARBA" id="ARBA00022801"/>
    </source>
</evidence>
<evidence type="ECO:0000256" key="9">
    <source>
        <dbReference type="PROSITE-ProRule" id="PRU01240"/>
    </source>
</evidence>
<feature type="active site" description="Charge relay system" evidence="8 9">
    <location>
        <position position="133"/>
    </location>
</feature>
<evidence type="ECO:0000313" key="14">
    <source>
        <dbReference type="Proteomes" id="UP000182945"/>
    </source>
</evidence>
<evidence type="ECO:0000259" key="12">
    <source>
        <dbReference type="Pfam" id="PF02225"/>
    </source>
</evidence>
<dbReference type="EMBL" id="CP017962">
    <property type="protein sequence ID" value="APC49749.1"/>
    <property type="molecule type" value="Genomic_DNA"/>
</dbReference>
<dbReference type="PROSITE" id="PS00137">
    <property type="entry name" value="SUBTILASE_HIS"/>
    <property type="match status" value="1"/>
</dbReference>
<dbReference type="PROSITE" id="PS00138">
    <property type="entry name" value="SUBTILASE_SER"/>
    <property type="match status" value="1"/>
</dbReference>
<dbReference type="PANTHER" id="PTHR43806:SF65">
    <property type="entry name" value="SERINE PROTEASE APRX"/>
    <property type="match status" value="1"/>
</dbReference>
<evidence type="ECO:0000256" key="1">
    <source>
        <dbReference type="ARBA" id="ARBA00011073"/>
    </source>
</evidence>
<keyword evidence="5" id="KW-0732">Signal</keyword>
<dbReference type="CDD" id="cd07474">
    <property type="entry name" value="Peptidases_S8_subtilisin_Vpr-like"/>
    <property type="match status" value="1"/>
</dbReference>
<evidence type="ECO:0000256" key="8">
    <source>
        <dbReference type="PIRSR" id="PIRSR615500-1"/>
    </source>
</evidence>
<keyword evidence="3" id="KW-0964">Secreted</keyword>
<keyword evidence="7 9" id="KW-0720">Serine protease</keyword>
<protein>
    <submittedName>
        <fullName evidence="13">Peptidase S8</fullName>
    </submittedName>
</protein>
<dbReference type="Gene3D" id="3.50.30.30">
    <property type="match status" value="1"/>
</dbReference>
<dbReference type="GO" id="GO:0006508">
    <property type="term" value="P:proteolysis"/>
    <property type="evidence" value="ECO:0007669"/>
    <property type="project" value="UniProtKB-KW"/>
</dbReference>
<dbReference type="Gene3D" id="3.40.50.200">
    <property type="entry name" value="Peptidase S8/S53 domain"/>
    <property type="match status" value="1"/>
</dbReference>
<evidence type="ECO:0000256" key="2">
    <source>
        <dbReference type="ARBA" id="ARBA00022512"/>
    </source>
</evidence>
<dbReference type="InterPro" id="IPR046450">
    <property type="entry name" value="PA_dom_sf"/>
</dbReference>
<reference evidence="13 14" key="1">
    <citation type="submission" date="2016-11" db="EMBL/GenBank/DDBJ databases">
        <title>Complete genome sequencing of Virgibacillus halodenitrificans PDB-F2.</title>
        <authorList>
            <person name="Sun Z."/>
            <person name="Zhou Y."/>
            <person name="Li H."/>
        </authorList>
    </citation>
    <scope>NUCLEOTIDE SEQUENCE [LARGE SCALE GENOMIC DNA]</scope>
    <source>
        <strain evidence="13 14">PDB-F2</strain>
    </source>
</reference>
<dbReference type="PANTHER" id="PTHR43806">
    <property type="entry name" value="PEPTIDASE S8"/>
    <property type="match status" value="1"/>
</dbReference>
<evidence type="ECO:0000256" key="3">
    <source>
        <dbReference type="ARBA" id="ARBA00022525"/>
    </source>
</evidence>
<dbReference type="InterPro" id="IPR000209">
    <property type="entry name" value="Peptidase_S8/S53_dom"/>
</dbReference>
<feature type="active site" description="Charge relay system" evidence="8 9">
    <location>
        <position position="173"/>
    </location>
</feature>
<feature type="domain" description="Peptidase S8/S53" evidence="11">
    <location>
        <begin position="124"/>
        <end position="498"/>
    </location>
</feature>
<dbReference type="AlphaFoldDB" id="A0AAC9NMJ3"/>
<dbReference type="PROSITE" id="PS00136">
    <property type="entry name" value="SUBTILASE_ASP"/>
    <property type="match status" value="1"/>
</dbReference>
<keyword evidence="6 9" id="KW-0378">Hydrolase</keyword>
<dbReference type="SUPFAM" id="SSF52743">
    <property type="entry name" value="Subtilisin-like"/>
    <property type="match status" value="1"/>
</dbReference>
<organism evidence="13 14">
    <name type="scientific">Virgibacillus halodenitrificans</name>
    <name type="common">Bacillus halodenitrificans</name>
    <dbReference type="NCBI Taxonomy" id="1482"/>
    <lineage>
        <taxon>Bacteria</taxon>
        <taxon>Bacillati</taxon>
        <taxon>Bacillota</taxon>
        <taxon>Bacilli</taxon>
        <taxon>Bacillales</taxon>
        <taxon>Bacillaceae</taxon>
        <taxon>Virgibacillus</taxon>
    </lineage>
</organism>
<dbReference type="InterPro" id="IPR023828">
    <property type="entry name" value="Peptidase_S8_Ser-AS"/>
</dbReference>
<name>A0AAC9NMJ3_VIRHA</name>
<proteinExistence type="inferred from homology"/>
<dbReference type="Proteomes" id="UP000182945">
    <property type="component" value="Chromosome"/>
</dbReference>
<evidence type="ECO:0000256" key="10">
    <source>
        <dbReference type="RuleBase" id="RU003355"/>
    </source>
</evidence>
<sequence length="729" mass="79708">MYMRHIFLVLILTISIAFSIQLPQAASKEKELQSVIIEVEGDPLEHKKYIKTYHPFVKVVETYDTLFKGLALQAQEKDLEKMESLEFIKNIHGVQTYEAISITEKNADQHAVLPSAINQTGYTGKGVKVGVIDTGIDYTHPDLKKNYQQGYDLVDLDEDPMETLPEEGLPTLHGTHVAGIIAADGELKGVAPNAEIYAYRALGPGGSGTSVQVIAAMERAVKDGVDVMNLSLGNTVNGPDYPTSIAVNRAIELGVAVVIANGNNGPNNWTVGSPATASKALSVGATSAPASIPFLYEPVTNKEIPLLPMIGSLPWGLEKYYPIVNAEDGKDMSGKIALLQRGKIPFYEKAKQAEMAGAIAVLIYNNQEGLFQGMVENENDPLTVPVAAITKKSGQWLIEQMKHGTKGVETIYKETPAGIADFSSRGPVTVNWDIKPDVLAPGTSILSTVPAGYKELQGTSMAAPHVAGAIALLKEAQPDWTVDQLFGALKTTAAHMETEEGESLDPIVQGAGEIRPAEAINTNTIIYNSLLAFGKADGGTTNKEKKLVIENMTNQPKTYSFDIPMKEKGISWNLPLSFTLQGGEKRKVPIKLTISTTQLEEGLHQGWLKLTEDEKTYQLPYLFVNKSADNPKAMGFEFSWKSFSKDMYMYRIYMAEPAKRVKIDLYDPDTLLFDRTILEMEELETGINEGQIRKSAVGKSGQYKALITVYLEDGSITTHETQLQIDEES</sequence>
<dbReference type="PRINTS" id="PR00723">
    <property type="entry name" value="SUBTILISIN"/>
</dbReference>
<dbReference type="InterPro" id="IPR036852">
    <property type="entry name" value="Peptidase_S8/S53_dom_sf"/>
</dbReference>
<feature type="domain" description="PA" evidence="12">
    <location>
        <begin position="322"/>
        <end position="397"/>
    </location>
</feature>
<dbReference type="GO" id="GO:0004252">
    <property type="term" value="F:serine-type endopeptidase activity"/>
    <property type="evidence" value="ECO:0007669"/>
    <property type="project" value="UniProtKB-UniRule"/>
</dbReference>
<dbReference type="Pfam" id="PF02225">
    <property type="entry name" value="PA"/>
    <property type="match status" value="1"/>
</dbReference>
<feature type="active site" description="Charge relay system" evidence="8 9">
    <location>
        <position position="460"/>
    </location>
</feature>